<proteinExistence type="predicted"/>
<accession>A0A557SUN4</accession>
<organism evidence="1 2">
    <name type="scientific">Candidatus Nitrosocosmicus arcticus</name>
    <dbReference type="NCBI Taxonomy" id="2035267"/>
    <lineage>
        <taxon>Archaea</taxon>
        <taxon>Nitrososphaerota</taxon>
        <taxon>Nitrososphaeria</taxon>
        <taxon>Nitrososphaerales</taxon>
        <taxon>Nitrososphaeraceae</taxon>
        <taxon>Candidatus Nitrosocosmicus</taxon>
    </lineage>
</organism>
<keyword evidence="2" id="KW-1185">Reference proteome</keyword>
<evidence type="ECO:0000313" key="2">
    <source>
        <dbReference type="Proteomes" id="UP000315289"/>
    </source>
</evidence>
<gene>
    <name evidence="1" type="ORF">NARC_80036</name>
</gene>
<dbReference type="EMBL" id="VOAH01000008">
    <property type="protein sequence ID" value="TVP40310.1"/>
    <property type="molecule type" value="Genomic_DNA"/>
</dbReference>
<name>A0A557SUN4_9ARCH</name>
<sequence>MIFYVVKMDIKNNILDKFHTDVSIGIAFNEYYFVLVQNFENNYLRYDLSNENDQKFLIESRILDPNVNLQLSHISIYFDNLPDKLDYEENKNKLDYSMGQLELIVSKPLKFYEQYIQPESYRIIEAENWDVHNHSINISFKLPNDLQINDRTVTILMYANNKTENPQIPNTNDRISQRELVPLTSYTIPNKVISRID</sequence>
<dbReference type="AlphaFoldDB" id="A0A557SUN4"/>
<evidence type="ECO:0000313" key="1">
    <source>
        <dbReference type="EMBL" id="TVP40310.1"/>
    </source>
</evidence>
<reference evidence="1 2" key="1">
    <citation type="journal article" date="2019" name="Front. Microbiol.">
        <title>Ammonia Oxidation by the Arctic Terrestrial Thaumarchaeote Candidatus Nitrosocosmicus arcticus Is Stimulated by Increasing Temperatures.</title>
        <authorList>
            <person name="Alves R.J.E."/>
            <person name="Kerou M."/>
            <person name="Zappe A."/>
            <person name="Bittner R."/>
            <person name="Abby S.S."/>
            <person name="Schmidt H.A."/>
            <person name="Pfeifer K."/>
            <person name="Schleper C."/>
        </authorList>
    </citation>
    <scope>NUCLEOTIDE SEQUENCE [LARGE SCALE GENOMIC DNA]</scope>
    <source>
        <strain evidence="1 2">Kfb</strain>
    </source>
</reference>
<dbReference type="Proteomes" id="UP000315289">
    <property type="component" value="Unassembled WGS sequence"/>
</dbReference>
<comment type="caution">
    <text evidence="1">The sequence shown here is derived from an EMBL/GenBank/DDBJ whole genome shotgun (WGS) entry which is preliminary data.</text>
</comment>
<protein>
    <submittedName>
        <fullName evidence="1">Uncharacterized protein</fullName>
    </submittedName>
</protein>